<dbReference type="GO" id="GO:0009507">
    <property type="term" value="C:chloroplast"/>
    <property type="evidence" value="ECO:0007669"/>
    <property type="project" value="InterPro"/>
</dbReference>
<proteinExistence type="predicted"/>
<keyword evidence="2" id="KW-1185">Reference proteome</keyword>
<sequence>MVTDLQLRSTNSTIFLTTPAQNPCHSSNLFFARPMMRRHRQQRQRHRITTDAKKKKNPWLDAFDDGEDLEIEYDPSFSEGKQDEDERPPEDPTNPYGFLKFPPGHSVEIASLPLKIRGDVRRCCCVISGGVYENILFFPAIQLIKDRYPGVLIDVVTSPRGKQTYELNKNVRWANAYDPDDDFPEPMEYTDMIGLLKARYYDLILSTKLAGLGHAAFLYMSSARDRASYIYPNVNGAGAGLMLSETFTPPTLNLADGGYNMYSEMLEWLGKPGRGVPRQVVPSLGVSISKKLKAYVESRYTQIGAEKGKFVVVHGIKCDSLASMQSKGDPDSLLPMEVWWKIVKSIRGAKPVYVIPHEKLREDVEEIAGEDSAIILVTTPGQLAALISDSIGVISTNTAALQLASACGKQSIALFCSEEKGKVFVPPNAVEEKRCTVVASKTGRLLDIDVQQVINAVPGIVQGALVLA</sequence>
<dbReference type="GO" id="GO:0009773">
    <property type="term" value="P:photosynthetic electron transport in photosystem I"/>
    <property type="evidence" value="ECO:0007669"/>
    <property type="project" value="InterPro"/>
</dbReference>
<name>A0A0K9PVE2_ZOSMR</name>
<dbReference type="EMBL" id="LFYR01000643">
    <property type="protein sequence ID" value="KMZ72185.1"/>
    <property type="molecule type" value="Genomic_DNA"/>
</dbReference>
<dbReference type="SUPFAM" id="SSF53756">
    <property type="entry name" value="UDP-Glycosyltransferase/glycogen phosphorylase"/>
    <property type="match status" value="1"/>
</dbReference>
<accession>A0A0K9PVE2</accession>
<comment type="caution">
    <text evidence="1">The sequence shown here is derived from an EMBL/GenBank/DDBJ whole genome shotgun (WGS) entry which is preliminary data.</text>
</comment>
<dbReference type="Proteomes" id="UP000036987">
    <property type="component" value="Unassembled WGS sequence"/>
</dbReference>
<organism evidence="1 2">
    <name type="scientific">Zostera marina</name>
    <name type="common">Eelgrass</name>
    <dbReference type="NCBI Taxonomy" id="29655"/>
    <lineage>
        <taxon>Eukaryota</taxon>
        <taxon>Viridiplantae</taxon>
        <taxon>Streptophyta</taxon>
        <taxon>Embryophyta</taxon>
        <taxon>Tracheophyta</taxon>
        <taxon>Spermatophyta</taxon>
        <taxon>Magnoliopsida</taxon>
        <taxon>Liliopsida</taxon>
        <taxon>Zosteraceae</taxon>
        <taxon>Zostera</taxon>
    </lineage>
</organism>
<dbReference type="STRING" id="29655.A0A0K9PVE2"/>
<dbReference type="AlphaFoldDB" id="A0A0K9PVE2"/>
<dbReference type="OMA" id="PLEHWAE"/>
<gene>
    <name evidence="1" type="ORF">ZOSMA_16G01560</name>
</gene>
<dbReference type="OrthoDB" id="1932779at2759"/>
<dbReference type="GO" id="GO:0010598">
    <property type="term" value="C:NAD(P)H dehydrogenase complex (plastoquinone)"/>
    <property type="evidence" value="ECO:0007669"/>
    <property type="project" value="InterPro"/>
</dbReference>
<evidence type="ECO:0000313" key="2">
    <source>
        <dbReference type="Proteomes" id="UP000036987"/>
    </source>
</evidence>
<reference evidence="2" key="1">
    <citation type="journal article" date="2016" name="Nature">
        <title>The genome of the seagrass Zostera marina reveals angiosperm adaptation to the sea.</title>
        <authorList>
            <person name="Olsen J.L."/>
            <person name="Rouze P."/>
            <person name="Verhelst B."/>
            <person name="Lin Y.-C."/>
            <person name="Bayer T."/>
            <person name="Collen J."/>
            <person name="Dattolo E."/>
            <person name="De Paoli E."/>
            <person name="Dittami S."/>
            <person name="Maumus F."/>
            <person name="Michel G."/>
            <person name="Kersting A."/>
            <person name="Lauritano C."/>
            <person name="Lohaus R."/>
            <person name="Toepel M."/>
            <person name="Tonon T."/>
            <person name="Vanneste K."/>
            <person name="Amirebrahimi M."/>
            <person name="Brakel J."/>
            <person name="Bostroem C."/>
            <person name="Chovatia M."/>
            <person name="Grimwood J."/>
            <person name="Jenkins J.W."/>
            <person name="Jueterbock A."/>
            <person name="Mraz A."/>
            <person name="Stam W.T."/>
            <person name="Tice H."/>
            <person name="Bornberg-Bauer E."/>
            <person name="Green P.J."/>
            <person name="Pearson G.A."/>
            <person name="Procaccini G."/>
            <person name="Duarte C.M."/>
            <person name="Schmutz J."/>
            <person name="Reusch T.B.H."/>
            <person name="Van de Peer Y."/>
        </authorList>
    </citation>
    <scope>NUCLEOTIDE SEQUENCE [LARGE SCALE GENOMIC DNA]</scope>
    <source>
        <strain evidence="2">cv. Finnish</strain>
    </source>
</reference>
<evidence type="ECO:0000313" key="1">
    <source>
        <dbReference type="EMBL" id="KMZ72185.1"/>
    </source>
</evidence>
<protein>
    <submittedName>
        <fullName evidence="1">NDH-dependent cyclic electron flow 1</fullName>
    </submittedName>
</protein>
<dbReference type="PANTHER" id="PTHR37698:SF1">
    <property type="entry name" value="PHOTOSYNTHETIC NDH SUBUNIT OF SUBCOMPLEX B 1, CHLOROPLASTIC"/>
    <property type="match status" value="1"/>
</dbReference>
<dbReference type="Gene3D" id="3.40.50.2000">
    <property type="entry name" value="Glycogen Phosphorylase B"/>
    <property type="match status" value="2"/>
</dbReference>
<dbReference type="InterPro" id="IPR044983">
    <property type="entry name" value="PNSB1"/>
</dbReference>
<dbReference type="PANTHER" id="PTHR37698">
    <property type="entry name" value="PHOTOSYNTHETIC NDH SUBUNIT OF SUBCOMPLEX B 1, CHLOROPLASTIC"/>
    <property type="match status" value="1"/>
</dbReference>